<feature type="region of interest" description="Disordered" evidence="1">
    <location>
        <begin position="505"/>
        <end position="577"/>
    </location>
</feature>
<dbReference type="GO" id="GO:0035838">
    <property type="term" value="C:growing cell tip"/>
    <property type="evidence" value="ECO:0007669"/>
    <property type="project" value="TreeGrafter"/>
</dbReference>
<dbReference type="STRING" id="578458.D8PR84"/>
<dbReference type="PANTHER" id="PTHR28013">
    <property type="entry name" value="PROTEIN DCV1-RELATED"/>
    <property type="match status" value="1"/>
</dbReference>
<keyword evidence="4" id="KW-1185">Reference proteome</keyword>
<feature type="compositionally biased region" description="Low complexity" evidence="1">
    <location>
        <begin position="403"/>
        <end position="423"/>
    </location>
</feature>
<keyword evidence="2" id="KW-1133">Transmembrane helix</keyword>
<dbReference type="GeneID" id="9585014"/>
<feature type="region of interest" description="Disordered" evidence="1">
    <location>
        <begin position="351"/>
        <end position="387"/>
    </location>
</feature>
<feature type="transmembrane region" description="Helical" evidence="2">
    <location>
        <begin position="134"/>
        <end position="158"/>
    </location>
</feature>
<feature type="transmembrane region" description="Helical" evidence="2">
    <location>
        <begin position="12"/>
        <end position="31"/>
    </location>
</feature>
<evidence type="ECO:0000313" key="4">
    <source>
        <dbReference type="Proteomes" id="UP000007431"/>
    </source>
</evidence>
<feature type="region of interest" description="Disordered" evidence="1">
    <location>
        <begin position="227"/>
        <end position="278"/>
    </location>
</feature>
<feature type="region of interest" description="Disordered" evidence="1">
    <location>
        <begin position="296"/>
        <end position="336"/>
    </location>
</feature>
<dbReference type="GO" id="GO:0005886">
    <property type="term" value="C:plasma membrane"/>
    <property type="evidence" value="ECO:0007669"/>
    <property type="project" value="InterPro"/>
</dbReference>
<dbReference type="InterPro" id="IPR009571">
    <property type="entry name" value="SUR7/Rim9-like_fungi"/>
</dbReference>
<evidence type="ECO:0008006" key="5">
    <source>
        <dbReference type="Google" id="ProtNLM"/>
    </source>
</evidence>
<protein>
    <recommendedName>
        <fullName evidence="5">Pali-domain-containing protein</fullName>
    </recommendedName>
</protein>
<dbReference type="RefSeq" id="XP_003038719.1">
    <property type="nucleotide sequence ID" value="XM_003038673.1"/>
</dbReference>
<feature type="transmembrane region" description="Helical" evidence="2">
    <location>
        <begin position="97"/>
        <end position="122"/>
    </location>
</feature>
<accession>D8PR84</accession>
<evidence type="ECO:0000313" key="3">
    <source>
        <dbReference type="EMBL" id="EFJ03817.1"/>
    </source>
</evidence>
<sequence length="577" mass="61888">MAILRPATPGFIVTLVATILLAIVSFCVPYFKSVYFLKASMTVDNYSGSITFGTLGYCLELSNGTSCSKPSVGYEIDINSLVGNKLPIEIPTVVVKWITYALVLHIVALALAAGSALFGLLAHVREMSMTCCSTCVSGFAATIALLAFIFDLVLFFVAKSRINDVGKAEMGNAIWLTLAAWVLLFFSGCFYSIGRCCISKRRPRDKWDKPSNRNDPEEQHRLDAVKAEADRKAAQKESGLPAFHETQPLTARVDGDQVYVDDDSPTEAHKTGGSYASGYVQGAHGTRAVDDYYNQPAVNQYPPQKQPRRQGSASTYATSSGYTTGAPMTTSPPPMPGNAAAAVAAYNAAPSSGSRSQYQGSQYSHDQYGAHPGQEYGHAAGGTTYHSTASHQQYASAYSYNDPYGQQQADPYGQQQQSYGQPQANPYVQQQSSPYEQPQANPYVAQHQPERSYTLGGDSYGASNTYNNNAAYNTNAYASTPSPTGYGANSVPPLPDSMNQAFIGGYGGPQHTSPPASPIQMPSTSRSPPPAPMQPHMGYSVMNPSEGNAGRPLSYEDAPPGYDQGPAQPAGQWNTKR</sequence>
<keyword evidence="2" id="KW-0472">Membrane</keyword>
<dbReference type="GO" id="GO:0032153">
    <property type="term" value="C:cell division site"/>
    <property type="evidence" value="ECO:0007669"/>
    <property type="project" value="TreeGrafter"/>
</dbReference>
<proteinExistence type="predicted"/>
<dbReference type="EMBL" id="GL377302">
    <property type="protein sequence ID" value="EFJ03817.1"/>
    <property type="molecule type" value="Genomic_DNA"/>
</dbReference>
<dbReference type="Pfam" id="PF06687">
    <property type="entry name" value="SUR7"/>
    <property type="match status" value="1"/>
</dbReference>
<feature type="compositionally biased region" description="Polar residues" evidence="1">
    <location>
        <begin position="510"/>
        <end position="526"/>
    </location>
</feature>
<dbReference type="HOGENOM" id="CLU_032840_0_0_1"/>
<reference evidence="3 4" key="1">
    <citation type="journal article" date="2010" name="Nat. Biotechnol.">
        <title>Genome sequence of the model mushroom Schizophyllum commune.</title>
        <authorList>
            <person name="Ohm R.A."/>
            <person name="de Jong J.F."/>
            <person name="Lugones L.G."/>
            <person name="Aerts A."/>
            <person name="Kothe E."/>
            <person name="Stajich J.E."/>
            <person name="de Vries R.P."/>
            <person name="Record E."/>
            <person name="Levasseur A."/>
            <person name="Baker S.E."/>
            <person name="Bartholomew K.A."/>
            <person name="Coutinho P.M."/>
            <person name="Erdmann S."/>
            <person name="Fowler T.J."/>
            <person name="Gathman A.C."/>
            <person name="Lombard V."/>
            <person name="Henrissat B."/>
            <person name="Knabe N."/>
            <person name="Kuees U."/>
            <person name="Lilly W.W."/>
            <person name="Lindquist E."/>
            <person name="Lucas S."/>
            <person name="Magnuson J.K."/>
            <person name="Piumi F."/>
            <person name="Raudaskoski M."/>
            <person name="Salamov A."/>
            <person name="Schmutz J."/>
            <person name="Schwarze F.W.M.R."/>
            <person name="vanKuyk P.A."/>
            <person name="Horton J.S."/>
            <person name="Grigoriev I.V."/>
            <person name="Woesten H.A.B."/>
        </authorList>
    </citation>
    <scope>NUCLEOTIDE SEQUENCE [LARGE SCALE GENOMIC DNA]</scope>
    <source>
        <strain evidence="4">H4-8 / FGSC 9210</strain>
    </source>
</reference>
<dbReference type="AlphaFoldDB" id="D8PR84"/>
<feature type="region of interest" description="Disordered" evidence="1">
    <location>
        <begin position="401"/>
        <end position="443"/>
    </location>
</feature>
<name>D8PR84_SCHCM</name>
<dbReference type="eggNOG" id="ENOG502RZSZ">
    <property type="taxonomic scope" value="Eukaryota"/>
</dbReference>
<dbReference type="VEuPathDB" id="FungiDB:SCHCODRAFT_02684308"/>
<dbReference type="KEGG" id="scm:SCHCO_02684308"/>
<evidence type="ECO:0000256" key="1">
    <source>
        <dbReference type="SAM" id="MobiDB-lite"/>
    </source>
</evidence>
<dbReference type="Proteomes" id="UP000007431">
    <property type="component" value="Unassembled WGS sequence"/>
</dbReference>
<dbReference type="OMA" id="PNVLVKW"/>
<gene>
    <name evidence="3" type="ORF">SCHCODRAFT_73340</name>
</gene>
<dbReference type="PANTHER" id="PTHR28013:SF4">
    <property type="entry name" value="MARVEL DOMAIN-CONTAINING PROTEIN"/>
    <property type="match status" value="1"/>
</dbReference>
<feature type="compositionally biased region" description="Low complexity" evidence="1">
    <location>
        <begin position="311"/>
        <end position="326"/>
    </location>
</feature>
<organism evidence="4">
    <name type="scientific">Schizophyllum commune (strain H4-8 / FGSC 9210)</name>
    <name type="common">Split gill fungus</name>
    <dbReference type="NCBI Taxonomy" id="578458"/>
    <lineage>
        <taxon>Eukaryota</taxon>
        <taxon>Fungi</taxon>
        <taxon>Dikarya</taxon>
        <taxon>Basidiomycota</taxon>
        <taxon>Agaricomycotina</taxon>
        <taxon>Agaricomycetes</taxon>
        <taxon>Agaricomycetidae</taxon>
        <taxon>Agaricales</taxon>
        <taxon>Schizophyllaceae</taxon>
        <taxon>Schizophyllum</taxon>
    </lineage>
</organism>
<feature type="transmembrane region" description="Helical" evidence="2">
    <location>
        <begin position="173"/>
        <end position="194"/>
    </location>
</feature>
<keyword evidence="2" id="KW-0812">Transmembrane</keyword>
<evidence type="ECO:0000256" key="2">
    <source>
        <dbReference type="SAM" id="Phobius"/>
    </source>
</evidence>
<feature type="compositionally biased region" description="Low complexity" evidence="1">
    <location>
        <begin position="351"/>
        <end position="364"/>
    </location>
</feature>
<feature type="compositionally biased region" description="Polar residues" evidence="1">
    <location>
        <begin position="424"/>
        <end position="440"/>
    </location>
</feature>
<dbReference type="InParanoid" id="D8PR84"/>
<dbReference type="OrthoDB" id="3365245at2759"/>
<dbReference type="InterPro" id="IPR051380">
    <property type="entry name" value="pH-response_reg_palI/RIM9"/>
</dbReference>